<dbReference type="PANTHER" id="PTHR11615">
    <property type="entry name" value="NITRATE, FORMATE, IRON DEHYDROGENASE"/>
    <property type="match status" value="1"/>
</dbReference>
<sequence>MWKAVISDLNDLERPIHCKPNNTFIPSNDSPSGSVASPLYATFINNDPQHPSPAVARIPLQDCLSCTGCLTLAEEQLSTQSRHQVVQLCNGWLEQGQPVLFSLQPQTIASIAVQCGGLDYTRVAQKIAFACKQKGVAWVTDQKEARYLSLLETWEELLQRYNEKEKENRLPLIISACPAWVSFMKRKRPEWMDCLSQVYSPALMAGYIWKKRNPYIKHVAVMSCYEMAVQTQTQAVEYPNGILVDALWTTQQLMEWLNWNQKDGIDCVSSTPLDVTIPSGISLEQDLCKGTSHGYFWMAVERWMEKATIEQNGQQPQVEWRTKPEQEDNQQVYIRWKSIQDGKMRRVGMILAYGYQSLQRWVRRGLDSDVVLLEAMACPHGCVNGSGQLLTNQAKTPKEQRQYLQSIVDVMGTNVTMKKNISEWNKRNRWSSQAYQGITFHKDDSNEELFSCPPRLYWNTQKEANIMKDNKENKVSKVDLDW</sequence>
<dbReference type="InterPro" id="IPR050340">
    <property type="entry name" value="Cytosolic_Fe-S_CAF"/>
</dbReference>
<dbReference type="OrthoDB" id="10253113at2759"/>
<dbReference type="InterPro" id="IPR009016">
    <property type="entry name" value="Fe_hydrogenase"/>
</dbReference>
<dbReference type="Pfam" id="PF02906">
    <property type="entry name" value="Fe_hyd_lg_C"/>
    <property type="match status" value="1"/>
</dbReference>
<dbReference type="InterPro" id="IPR004108">
    <property type="entry name" value="Fe_hydrogenase_lsu_C"/>
</dbReference>
<reference evidence="3" key="1">
    <citation type="journal article" date="2022" name="Proc. Natl. Acad. Sci. U.S.A.">
        <title>Life cycle and functional genomics of the unicellular red alga Galdieria for elucidating algal and plant evolution and industrial use.</title>
        <authorList>
            <person name="Hirooka S."/>
            <person name="Itabashi T."/>
            <person name="Ichinose T.M."/>
            <person name="Onuma R."/>
            <person name="Fujiwara T."/>
            <person name="Yamashita S."/>
            <person name="Jong L.W."/>
            <person name="Tomita R."/>
            <person name="Iwane A.H."/>
            <person name="Miyagishima S.Y."/>
        </authorList>
    </citation>
    <scope>NUCLEOTIDE SEQUENCE</scope>
    <source>
        <strain evidence="3">NBRC 102759</strain>
    </source>
</reference>
<dbReference type="Proteomes" id="UP001061958">
    <property type="component" value="Unassembled WGS sequence"/>
</dbReference>
<keyword evidence="4" id="KW-1185">Reference proteome</keyword>
<name>A0A9C7PV42_9RHOD</name>
<evidence type="ECO:0000259" key="2">
    <source>
        <dbReference type="Pfam" id="PF02906"/>
    </source>
</evidence>
<feature type="domain" description="Iron hydrogenase large subunit C-terminal" evidence="2">
    <location>
        <begin position="99"/>
        <end position="385"/>
    </location>
</feature>
<comment type="caution">
    <text evidence="3">The sequence shown here is derived from an EMBL/GenBank/DDBJ whole genome shotgun (WGS) entry which is preliminary data.</text>
</comment>
<evidence type="ECO:0000313" key="3">
    <source>
        <dbReference type="EMBL" id="GJQ10956.1"/>
    </source>
</evidence>
<dbReference type="SUPFAM" id="SSF53920">
    <property type="entry name" value="Fe-only hydrogenase"/>
    <property type="match status" value="1"/>
</dbReference>
<dbReference type="AlphaFoldDB" id="A0A9C7PV42"/>
<evidence type="ECO:0000313" key="4">
    <source>
        <dbReference type="Proteomes" id="UP001061958"/>
    </source>
</evidence>
<protein>
    <recommendedName>
        <fullName evidence="2">Iron hydrogenase large subunit C-terminal domain-containing protein</fullName>
    </recommendedName>
</protein>
<evidence type="ECO:0000256" key="1">
    <source>
        <dbReference type="ARBA" id="ARBA00006596"/>
    </source>
</evidence>
<dbReference type="Gene3D" id="3.40.50.1780">
    <property type="match status" value="1"/>
</dbReference>
<reference evidence="3" key="2">
    <citation type="submission" date="2022-01" db="EMBL/GenBank/DDBJ databases">
        <authorList>
            <person name="Hirooka S."/>
            <person name="Miyagishima S.Y."/>
        </authorList>
    </citation>
    <scope>NUCLEOTIDE SEQUENCE</scope>
    <source>
        <strain evidence="3">NBRC 102759</strain>
    </source>
</reference>
<proteinExistence type="inferred from homology"/>
<dbReference type="EMBL" id="BQMJ01000020">
    <property type="protein sequence ID" value="GJQ10956.1"/>
    <property type="molecule type" value="Genomic_DNA"/>
</dbReference>
<gene>
    <name evidence="3" type="ORF">GpartN1_g2747.t1</name>
</gene>
<comment type="similarity">
    <text evidence="1">Belongs to the NARF family.</text>
</comment>
<dbReference type="Gene3D" id="3.40.950.10">
    <property type="entry name" value="Fe-only Hydrogenase (Larger Subunit), Chain L, domain 3"/>
    <property type="match status" value="1"/>
</dbReference>
<organism evidence="3 4">
    <name type="scientific">Galdieria partita</name>
    <dbReference type="NCBI Taxonomy" id="83374"/>
    <lineage>
        <taxon>Eukaryota</taxon>
        <taxon>Rhodophyta</taxon>
        <taxon>Bangiophyceae</taxon>
        <taxon>Galdieriales</taxon>
        <taxon>Galdieriaceae</taxon>
        <taxon>Galdieria</taxon>
    </lineage>
</organism>
<accession>A0A9C7PV42</accession>